<dbReference type="PANTHER" id="PTHR19211">
    <property type="entry name" value="ATP-BINDING TRANSPORT PROTEIN-RELATED"/>
    <property type="match status" value="1"/>
</dbReference>
<dbReference type="Pfam" id="PF00005">
    <property type="entry name" value="ABC_tran"/>
    <property type="match status" value="2"/>
</dbReference>
<dbReference type="PROSITE" id="PS50893">
    <property type="entry name" value="ABC_TRANSPORTER_2"/>
    <property type="match status" value="1"/>
</dbReference>
<dbReference type="PROSITE" id="PS00211">
    <property type="entry name" value="ABC_TRANSPORTER_1"/>
    <property type="match status" value="1"/>
</dbReference>
<evidence type="ECO:0000256" key="1">
    <source>
        <dbReference type="ARBA" id="ARBA00022737"/>
    </source>
</evidence>
<reference evidence="6" key="1">
    <citation type="submission" date="2023-06" db="EMBL/GenBank/DDBJ databases">
        <title>Identification and characterization of horizontal gene transfer across gut microbiota members of farm animals based on homology search.</title>
        <authorList>
            <person name="Zeman M."/>
            <person name="Kubasova T."/>
            <person name="Jahodarova E."/>
            <person name="Nykrynova M."/>
            <person name="Rychlik I."/>
        </authorList>
    </citation>
    <scope>NUCLEOTIDE SEQUENCE [LARGE SCALE GENOMIC DNA]</scope>
    <source>
        <strain evidence="6">161_Gplus</strain>
    </source>
</reference>
<sequence length="489" mass="55473">MGNITIKNLTFAYPGQAPLFDRYQLNIDGSWKLGLLGRNGRGKTTLMKILLDQRKFQGQVQSNLPFAYFPQPIADPDALAWEALSESNPQLEQWQVERELRLMAVDPIILWQTFATLSGGEQTKLLLAALFAQPGSFPLLDEPTNHLDQRGRRQVADYLQNKHQGFIITSHDQDFLDRVIDHTLVIERHQLVLERGNYSTYFAQKSRRDQQAISQNEQLHADIKRLRSAKQQRLQWAQRAEHEKQNNAHADKGFIGAKAAKMMKKSLTMTRRLDQAASDKEGVLQEVEEVAPLTITQLPSTHPTLLELDQVGLTVSGRQLFDNLSFKVAPHDCVLLTGDNGSGKSSLIKAIMGQPVDQVTGTIRLAHGTKVSLVRQQYTDQHGSLTAFAQRNHLPVDQLLNMLRKLGMERASFTTPIDQMSMGQQKKVELTRSLLTPAQLYIWDEPLNYLDTYNQEQLVQLIKQEYPAMLIIEHDQHFIDEVATKSVTI</sequence>
<gene>
    <name evidence="5" type="ORF">QUW44_08450</name>
</gene>
<dbReference type="NCBIfam" id="NF000355">
    <property type="entry name" value="ribo_prot_ABC_F"/>
    <property type="match status" value="1"/>
</dbReference>
<name>A0ABT7UZR6_9LACO</name>
<dbReference type="SMART" id="SM00382">
    <property type="entry name" value="AAA"/>
    <property type="match status" value="2"/>
</dbReference>
<proteinExistence type="predicted"/>
<dbReference type="InterPro" id="IPR017871">
    <property type="entry name" value="ABC_transporter-like_CS"/>
</dbReference>
<dbReference type="SUPFAM" id="SSF52540">
    <property type="entry name" value="P-loop containing nucleoside triphosphate hydrolases"/>
    <property type="match status" value="2"/>
</dbReference>
<evidence type="ECO:0000259" key="4">
    <source>
        <dbReference type="PROSITE" id="PS50893"/>
    </source>
</evidence>
<dbReference type="EMBL" id="JAUDDW010000041">
    <property type="protein sequence ID" value="MDM8267168.1"/>
    <property type="molecule type" value="Genomic_DNA"/>
</dbReference>
<comment type="caution">
    <text evidence="5">The sequence shown here is derived from an EMBL/GenBank/DDBJ whole genome shotgun (WGS) entry which is preliminary data.</text>
</comment>
<feature type="domain" description="ABC transporter" evidence="4">
    <location>
        <begin position="4"/>
        <end position="213"/>
    </location>
</feature>
<keyword evidence="6" id="KW-1185">Reference proteome</keyword>
<evidence type="ECO:0000256" key="3">
    <source>
        <dbReference type="ARBA" id="ARBA00022840"/>
    </source>
</evidence>
<dbReference type="Gene3D" id="3.40.50.300">
    <property type="entry name" value="P-loop containing nucleotide triphosphate hydrolases"/>
    <property type="match status" value="2"/>
</dbReference>
<protein>
    <submittedName>
        <fullName evidence="5">ATP-binding cassette domain-containing protein</fullName>
    </submittedName>
</protein>
<organism evidence="5 6">
    <name type="scientific">Limosilactobacillus pontis</name>
    <dbReference type="NCBI Taxonomy" id="35787"/>
    <lineage>
        <taxon>Bacteria</taxon>
        <taxon>Bacillati</taxon>
        <taxon>Bacillota</taxon>
        <taxon>Bacilli</taxon>
        <taxon>Lactobacillales</taxon>
        <taxon>Lactobacillaceae</taxon>
        <taxon>Limosilactobacillus</taxon>
    </lineage>
</organism>
<dbReference type="InterPro" id="IPR003439">
    <property type="entry name" value="ABC_transporter-like_ATP-bd"/>
</dbReference>
<dbReference type="InterPro" id="IPR027417">
    <property type="entry name" value="P-loop_NTPase"/>
</dbReference>
<dbReference type="RefSeq" id="WP_289586542.1">
    <property type="nucleotide sequence ID" value="NZ_JAUDDW010000041.1"/>
</dbReference>
<evidence type="ECO:0000256" key="2">
    <source>
        <dbReference type="ARBA" id="ARBA00022741"/>
    </source>
</evidence>
<keyword evidence="1" id="KW-0677">Repeat</keyword>
<evidence type="ECO:0000313" key="6">
    <source>
        <dbReference type="Proteomes" id="UP001529343"/>
    </source>
</evidence>
<accession>A0ABT7UZR6</accession>
<dbReference type="GO" id="GO:0005524">
    <property type="term" value="F:ATP binding"/>
    <property type="evidence" value="ECO:0007669"/>
    <property type="project" value="UniProtKB-KW"/>
</dbReference>
<dbReference type="CDD" id="cd03221">
    <property type="entry name" value="ABCF_EF-3"/>
    <property type="match status" value="2"/>
</dbReference>
<dbReference type="Proteomes" id="UP001529343">
    <property type="component" value="Unassembled WGS sequence"/>
</dbReference>
<evidence type="ECO:0000313" key="5">
    <source>
        <dbReference type="EMBL" id="MDM8267168.1"/>
    </source>
</evidence>
<keyword evidence="2" id="KW-0547">Nucleotide-binding</keyword>
<keyword evidence="3 5" id="KW-0067">ATP-binding</keyword>
<reference evidence="5 6" key="2">
    <citation type="submission" date="2023-06" db="EMBL/GenBank/DDBJ databases">
        <authorList>
            <person name="Zeman M."/>
            <person name="Kubasova T."/>
            <person name="Jahodarova E."/>
            <person name="Nykrynova M."/>
            <person name="Rychlik I."/>
        </authorList>
    </citation>
    <scope>NUCLEOTIDE SEQUENCE [LARGE SCALE GENOMIC DNA]</scope>
    <source>
        <strain evidence="5 6">161_Gplus</strain>
    </source>
</reference>
<dbReference type="PANTHER" id="PTHR19211:SF14">
    <property type="entry name" value="ATP-BINDING CASSETTE SUB-FAMILY F MEMBER 1"/>
    <property type="match status" value="1"/>
</dbReference>
<dbReference type="InterPro" id="IPR003593">
    <property type="entry name" value="AAA+_ATPase"/>
</dbReference>
<dbReference type="InterPro" id="IPR050611">
    <property type="entry name" value="ABCF"/>
</dbReference>